<organism evidence="1 2">
    <name type="scientific">Morganella phage vB_MmoM_MP1</name>
    <dbReference type="NCBI Taxonomy" id="1852628"/>
    <lineage>
        <taxon>Viruses</taxon>
        <taxon>Duplodnaviria</taxon>
        <taxon>Heunggongvirae</taxon>
        <taxon>Uroviricota</taxon>
        <taxon>Caudoviricetes</taxon>
        <taxon>Pantevenvirales</taxon>
        <taxon>Straboviridae</taxon>
        <taxon>Gualtarvirus</taxon>
        <taxon>Gualtarvirus mp1</taxon>
    </lineage>
</organism>
<dbReference type="GeneID" id="29059423"/>
<reference evidence="1 2" key="1">
    <citation type="submission" date="2016-04" db="EMBL/GenBank/DDBJ databases">
        <title>Comparative genomics of Morganella phages MP1 and MP2 define new clades among the T4 and T7-like Viruses.</title>
        <authorList>
            <person name="Pinto G."/>
            <person name="Oliveira A."/>
            <person name="Malgorzata L."/>
            <person name="Kropinski A."/>
            <person name="Azeredo J."/>
        </authorList>
    </citation>
    <scope>NUCLEOTIDE SEQUENCE [LARGE SCALE GENOMIC DNA]</scope>
</reference>
<evidence type="ECO:0000313" key="1">
    <source>
        <dbReference type="EMBL" id="ANM46462.1"/>
    </source>
</evidence>
<gene>
    <name evidence="1" type="ORF">MP1_gp0176</name>
</gene>
<sequence>MDKITFNKYGEDMNLSTVFDNVKIDEYQSIWNNSNEFVKRPFMTGITSGELLESFSEYHNWLKENPGKILEVYQGNYFCLEVKYKSGFKFRLVQRQVVGYSLHPVEERIEAFYSLVLDKEDYTFLSSDSTFYANKMGRYIPFGWSVSQKFIKKLGLSLCLTDIDMLDIVGPVAKQFCDKNKNTVLCIYQGSFLCLEMKYDTTINNYVYRIKRLK</sequence>
<dbReference type="EMBL" id="KX078569">
    <property type="protein sequence ID" value="ANM46462.1"/>
    <property type="molecule type" value="Genomic_DNA"/>
</dbReference>
<name>A0A192YA89_9CAUD</name>
<accession>A0A192YA89</accession>
<evidence type="ECO:0000313" key="2">
    <source>
        <dbReference type="Proteomes" id="UP000203816"/>
    </source>
</evidence>
<protein>
    <submittedName>
        <fullName evidence="1">Uncharacterized protein</fullName>
    </submittedName>
</protein>
<dbReference type="Proteomes" id="UP000203816">
    <property type="component" value="Segment"/>
</dbReference>
<dbReference type="KEGG" id="vg:29059423"/>
<keyword evidence="2" id="KW-1185">Reference proteome</keyword>
<proteinExistence type="predicted"/>
<dbReference type="RefSeq" id="YP_009280034.1">
    <property type="nucleotide sequence ID" value="NC_031020.1"/>
</dbReference>